<evidence type="ECO:0000256" key="1">
    <source>
        <dbReference type="ARBA" id="ARBA00004141"/>
    </source>
</evidence>
<dbReference type="Proteomes" id="UP000325945">
    <property type="component" value="Unassembled WGS sequence"/>
</dbReference>
<dbReference type="InterPro" id="IPR050598">
    <property type="entry name" value="AminoAcid_Transporter"/>
</dbReference>
<feature type="transmembrane region" description="Helical" evidence="6">
    <location>
        <begin position="372"/>
        <end position="397"/>
    </location>
</feature>
<feature type="region of interest" description="Disordered" evidence="5">
    <location>
        <begin position="15"/>
        <end position="34"/>
    </location>
</feature>
<proteinExistence type="predicted"/>
<dbReference type="AlphaFoldDB" id="A0A5N6WST7"/>
<feature type="transmembrane region" description="Helical" evidence="6">
    <location>
        <begin position="188"/>
        <end position="212"/>
    </location>
</feature>
<dbReference type="PANTHER" id="PTHR11785">
    <property type="entry name" value="AMINO ACID TRANSPORTER"/>
    <property type="match status" value="1"/>
</dbReference>
<protein>
    <submittedName>
        <fullName evidence="7">Amino acid/polyamine transporter I</fullName>
    </submittedName>
</protein>
<name>A0A5N6WST7_9EURO</name>
<evidence type="ECO:0000313" key="7">
    <source>
        <dbReference type="EMBL" id="KAE8323843.1"/>
    </source>
</evidence>
<dbReference type="EMBL" id="ML741825">
    <property type="protein sequence ID" value="KAE8323843.1"/>
    <property type="molecule type" value="Genomic_DNA"/>
</dbReference>
<dbReference type="GO" id="GO:0015179">
    <property type="term" value="F:L-amino acid transmembrane transporter activity"/>
    <property type="evidence" value="ECO:0007669"/>
    <property type="project" value="TreeGrafter"/>
</dbReference>
<evidence type="ECO:0000313" key="8">
    <source>
        <dbReference type="Proteomes" id="UP000325945"/>
    </source>
</evidence>
<sequence>MVSAQEGERLLYRRSVQGDSTENEDNPLLDIEASNPGDKRRLGLRSTTLLLMNRIIGAAMFSVPSSIILGVRSVGAALVLWIVGLALSFCGMFIWLELGCLMPRSGGEKVYLARAFPRPHGLSTTLYAFYILLGFVGLGCVVVVENLLLAMNVNTGEIGKRALCLGVLLLTTALQCISPDLTLRIMNAVGLVKIAILLGLVLTGLAAIAGLIPKTKDPWRNFHQPFHGSSTDPYDYLVALLKILASYEGWHNAAYVLDEVKDPVRTLKKSGILGLSMVGILYLMANISCFIVASPEEIGDKGTRLVAVLLGTVFGDQTGRITAAAVALSTFGSLNSSSFALARVVRELAAEGVIPAAGWVANRSSSGTPTPLSFLFLFGSALTAIILLPFGDAYFFLLDVTQYQMAVVCGAVAIALLLMRQRIPSEEYPFRVWIIAPYAFLACQLCLILTPFVSRDGHSDTGLPYWLAPVVAFLSICSGGLYWWWRKNERTLTGERQTYLEVRG</sequence>
<feature type="transmembrane region" description="Helical" evidence="6">
    <location>
        <begin position="270"/>
        <end position="293"/>
    </location>
</feature>
<dbReference type="Pfam" id="PF13520">
    <property type="entry name" value="AA_permease_2"/>
    <property type="match status" value="1"/>
</dbReference>
<accession>A0A5N6WST7</accession>
<evidence type="ECO:0000256" key="6">
    <source>
        <dbReference type="SAM" id="Phobius"/>
    </source>
</evidence>
<keyword evidence="3 6" id="KW-1133">Transmembrane helix</keyword>
<evidence type="ECO:0000256" key="5">
    <source>
        <dbReference type="SAM" id="MobiDB-lite"/>
    </source>
</evidence>
<dbReference type="Gene3D" id="1.20.1740.10">
    <property type="entry name" value="Amino acid/polyamine transporter I"/>
    <property type="match status" value="1"/>
</dbReference>
<keyword evidence="8" id="KW-1185">Reference proteome</keyword>
<dbReference type="PIRSF" id="PIRSF006060">
    <property type="entry name" value="AA_transporter"/>
    <property type="match status" value="1"/>
</dbReference>
<organism evidence="7 8">
    <name type="scientific">Aspergillus sergii</name>
    <dbReference type="NCBI Taxonomy" id="1034303"/>
    <lineage>
        <taxon>Eukaryota</taxon>
        <taxon>Fungi</taxon>
        <taxon>Dikarya</taxon>
        <taxon>Ascomycota</taxon>
        <taxon>Pezizomycotina</taxon>
        <taxon>Eurotiomycetes</taxon>
        <taxon>Eurotiomycetidae</taxon>
        <taxon>Eurotiales</taxon>
        <taxon>Aspergillaceae</taxon>
        <taxon>Aspergillus</taxon>
        <taxon>Aspergillus subgen. Circumdati</taxon>
    </lineage>
</organism>
<dbReference type="InterPro" id="IPR002293">
    <property type="entry name" value="AA/rel_permease1"/>
</dbReference>
<feature type="transmembrane region" description="Helical" evidence="6">
    <location>
        <begin position="465"/>
        <end position="485"/>
    </location>
</feature>
<gene>
    <name evidence="7" type="ORF">BDV39DRAFT_208509</name>
</gene>
<evidence type="ECO:0000256" key="4">
    <source>
        <dbReference type="ARBA" id="ARBA00023136"/>
    </source>
</evidence>
<feature type="transmembrane region" description="Helical" evidence="6">
    <location>
        <begin position="127"/>
        <end position="150"/>
    </location>
</feature>
<dbReference type="GO" id="GO:0016020">
    <property type="term" value="C:membrane"/>
    <property type="evidence" value="ECO:0007669"/>
    <property type="project" value="UniProtKB-SubCell"/>
</dbReference>
<feature type="transmembrane region" description="Helical" evidence="6">
    <location>
        <begin position="432"/>
        <end position="453"/>
    </location>
</feature>
<keyword evidence="2 6" id="KW-0812">Transmembrane</keyword>
<reference evidence="8" key="1">
    <citation type="submission" date="2019-04" db="EMBL/GenBank/DDBJ databases">
        <title>Friends and foes A comparative genomics studyof 23 Aspergillus species from section Flavi.</title>
        <authorList>
            <consortium name="DOE Joint Genome Institute"/>
            <person name="Kjaerbolling I."/>
            <person name="Vesth T."/>
            <person name="Frisvad J.C."/>
            <person name="Nybo J.L."/>
            <person name="Theobald S."/>
            <person name="Kildgaard S."/>
            <person name="Isbrandt T."/>
            <person name="Kuo A."/>
            <person name="Sato A."/>
            <person name="Lyhne E.K."/>
            <person name="Kogle M.E."/>
            <person name="Wiebenga A."/>
            <person name="Kun R.S."/>
            <person name="Lubbers R.J."/>
            <person name="Makela M.R."/>
            <person name="Barry K."/>
            <person name="Chovatia M."/>
            <person name="Clum A."/>
            <person name="Daum C."/>
            <person name="Haridas S."/>
            <person name="He G."/>
            <person name="LaButti K."/>
            <person name="Lipzen A."/>
            <person name="Mondo S."/>
            <person name="Riley R."/>
            <person name="Salamov A."/>
            <person name="Simmons B.A."/>
            <person name="Magnuson J.K."/>
            <person name="Henrissat B."/>
            <person name="Mortensen U.H."/>
            <person name="Larsen T.O."/>
            <person name="Devries R.P."/>
            <person name="Grigoriev I.V."/>
            <person name="Machida M."/>
            <person name="Baker S.E."/>
            <person name="Andersen M.R."/>
        </authorList>
    </citation>
    <scope>NUCLEOTIDE SEQUENCE [LARGE SCALE GENOMIC DNA]</scope>
    <source>
        <strain evidence="8">CBS 130017</strain>
    </source>
</reference>
<comment type="subcellular location">
    <subcellularLocation>
        <location evidence="1">Membrane</location>
        <topology evidence="1">Multi-pass membrane protein</topology>
    </subcellularLocation>
</comment>
<feature type="transmembrane region" description="Helical" evidence="6">
    <location>
        <begin position="403"/>
        <end position="420"/>
    </location>
</feature>
<feature type="transmembrane region" description="Helical" evidence="6">
    <location>
        <begin position="78"/>
        <end position="96"/>
    </location>
</feature>
<keyword evidence="4 6" id="KW-0472">Membrane</keyword>
<evidence type="ECO:0000256" key="3">
    <source>
        <dbReference type="ARBA" id="ARBA00022989"/>
    </source>
</evidence>
<evidence type="ECO:0000256" key="2">
    <source>
        <dbReference type="ARBA" id="ARBA00022692"/>
    </source>
</evidence>
<dbReference type="PANTHER" id="PTHR11785:SF382">
    <property type="entry name" value="LOW-AFFINITY METHIONINE PERMEASE"/>
    <property type="match status" value="1"/>
</dbReference>
<feature type="transmembrane region" description="Helical" evidence="6">
    <location>
        <begin position="51"/>
        <end position="71"/>
    </location>
</feature>